<evidence type="ECO:0000313" key="5">
    <source>
        <dbReference type="Proteomes" id="UP000265618"/>
    </source>
</evidence>
<organism evidence="4 5">
    <name type="scientific">Kipferlia bialata</name>
    <dbReference type="NCBI Taxonomy" id="797122"/>
    <lineage>
        <taxon>Eukaryota</taxon>
        <taxon>Metamonada</taxon>
        <taxon>Carpediemonas-like organisms</taxon>
        <taxon>Kipferlia</taxon>
    </lineage>
</organism>
<comment type="caution">
    <text evidence="4">The sequence shown here is derived from an EMBL/GenBank/DDBJ whole genome shotgun (WGS) entry which is preliminary data.</text>
</comment>
<name>A0A391NXT1_9EUKA</name>
<keyword evidence="1" id="KW-0489">Methyltransferase</keyword>
<evidence type="ECO:0000256" key="2">
    <source>
        <dbReference type="ARBA" id="ARBA00022679"/>
    </source>
</evidence>
<sequence>DSVSVGARMDAALDGGDRGRQVVDVFVAGLASVLSPSGVAYVIAIRQNDVADMVCDALRHGLRCRPLARRRIPGEILFVLEYTHSGS</sequence>
<dbReference type="Proteomes" id="UP000265618">
    <property type="component" value="Unassembled WGS sequence"/>
</dbReference>
<dbReference type="InterPro" id="IPR029063">
    <property type="entry name" value="SAM-dependent_MTases_sf"/>
</dbReference>
<dbReference type="GO" id="GO:0008757">
    <property type="term" value="F:S-adenosylmethionine-dependent methyltransferase activity"/>
    <property type="evidence" value="ECO:0007669"/>
    <property type="project" value="TreeGrafter"/>
</dbReference>
<keyword evidence="3" id="KW-0949">S-adenosyl-L-methionine</keyword>
<dbReference type="PANTHER" id="PTHR45875:SF1">
    <property type="entry name" value="METHYLTRANSFERASE N6AMT1"/>
    <property type="match status" value="1"/>
</dbReference>
<accession>A0A391NXT1</accession>
<dbReference type="EMBL" id="BDIP01005567">
    <property type="protein sequence ID" value="GCA63928.1"/>
    <property type="molecule type" value="Genomic_DNA"/>
</dbReference>
<dbReference type="OrthoDB" id="406152at2759"/>
<keyword evidence="2" id="KW-0808">Transferase</keyword>
<dbReference type="Gene3D" id="3.40.50.150">
    <property type="entry name" value="Vaccinia Virus protein VP39"/>
    <property type="match status" value="1"/>
</dbReference>
<dbReference type="GO" id="GO:0008276">
    <property type="term" value="F:protein methyltransferase activity"/>
    <property type="evidence" value="ECO:0007669"/>
    <property type="project" value="TreeGrafter"/>
</dbReference>
<evidence type="ECO:0000313" key="4">
    <source>
        <dbReference type="EMBL" id="GCA63928.1"/>
    </source>
</evidence>
<keyword evidence="5" id="KW-1185">Reference proteome</keyword>
<dbReference type="InterPro" id="IPR052190">
    <property type="entry name" value="Euk-Arch_PrmC-MTase"/>
</dbReference>
<reference evidence="4 5" key="1">
    <citation type="journal article" date="2018" name="PLoS ONE">
        <title>The draft genome of Kipferlia bialata reveals reductive genome evolution in fornicate parasites.</title>
        <authorList>
            <person name="Tanifuji G."/>
            <person name="Takabayashi S."/>
            <person name="Kume K."/>
            <person name="Takagi M."/>
            <person name="Nakayama T."/>
            <person name="Kamikawa R."/>
            <person name="Inagaki Y."/>
            <person name="Hashimoto T."/>
        </authorList>
    </citation>
    <scope>NUCLEOTIDE SEQUENCE [LARGE SCALE GENOMIC DNA]</scope>
    <source>
        <strain evidence="4">NY0173</strain>
    </source>
</reference>
<evidence type="ECO:0000256" key="1">
    <source>
        <dbReference type="ARBA" id="ARBA00022603"/>
    </source>
</evidence>
<proteinExistence type="predicted"/>
<protein>
    <submittedName>
        <fullName evidence="4">Uncharacterized protein</fullName>
    </submittedName>
</protein>
<dbReference type="GO" id="GO:0032259">
    <property type="term" value="P:methylation"/>
    <property type="evidence" value="ECO:0007669"/>
    <property type="project" value="UniProtKB-KW"/>
</dbReference>
<gene>
    <name evidence="4" type="ORF">KIPB_012520</name>
</gene>
<dbReference type="AlphaFoldDB" id="A0A391NXT1"/>
<feature type="non-terminal residue" evidence="4">
    <location>
        <position position="1"/>
    </location>
</feature>
<dbReference type="PANTHER" id="PTHR45875">
    <property type="entry name" value="METHYLTRANSFERASE N6AMT1"/>
    <property type="match status" value="1"/>
</dbReference>
<dbReference type="GO" id="GO:0035657">
    <property type="term" value="C:eRF1 methyltransferase complex"/>
    <property type="evidence" value="ECO:0007669"/>
    <property type="project" value="TreeGrafter"/>
</dbReference>
<evidence type="ECO:0000256" key="3">
    <source>
        <dbReference type="ARBA" id="ARBA00022691"/>
    </source>
</evidence>